<evidence type="ECO:0000313" key="3">
    <source>
        <dbReference type="Proteomes" id="UP000243255"/>
    </source>
</evidence>
<sequence length="82" mass="9435">MYKKHYTTINIVLICAGLLLLLSNVSLAFWLRDSFLTDIGVDEKVSIEIFKSYMYMIQIIGGILFSIGLYRLTEIKNISKIK</sequence>
<dbReference type="EMBL" id="FQWX01000015">
    <property type="protein sequence ID" value="SHH03381.1"/>
    <property type="molecule type" value="Genomic_DNA"/>
</dbReference>
<reference evidence="3" key="1">
    <citation type="submission" date="2016-11" db="EMBL/GenBank/DDBJ databases">
        <authorList>
            <person name="Varghese N."/>
            <person name="Submissions S."/>
        </authorList>
    </citation>
    <scope>NUCLEOTIDE SEQUENCE [LARGE SCALE GENOMIC DNA]</scope>
    <source>
        <strain evidence="3">DSM 2635</strain>
    </source>
</reference>
<dbReference type="AlphaFoldDB" id="A0A1M5PNW8"/>
<accession>A0A1M5PNW8</accession>
<keyword evidence="1" id="KW-1133">Transmembrane helix</keyword>
<keyword evidence="1" id="KW-0812">Transmembrane</keyword>
<keyword evidence="1" id="KW-0472">Membrane</keyword>
<gene>
    <name evidence="2" type="ORF">SAMN04488530_11530</name>
</gene>
<protein>
    <submittedName>
        <fullName evidence="2">Uncharacterized protein</fullName>
    </submittedName>
</protein>
<keyword evidence="3" id="KW-1185">Reference proteome</keyword>
<organism evidence="2 3">
    <name type="scientific">Asaccharospora irregularis DSM 2635</name>
    <dbReference type="NCBI Taxonomy" id="1121321"/>
    <lineage>
        <taxon>Bacteria</taxon>
        <taxon>Bacillati</taxon>
        <taxon>Bacillota</taxon>
        <taxon>Clostridia</taxon>
        <taxon>Peptostreptococcales</taxon>
        <taxon>Peptostreptococcaceae</taxon>
        <taxon>Asaccharospora</taxon>
    </lineage>
</organism>
<name>A0A1M5PNW8_9FIRM</name>
<evidence type="ECO:0000256" key="1">
    <source>
        <dbReference type="SAM" id="Phobius"/>
    </source>
</evidence>
<dbReference type="Proteomes" id="UP000243255">
    <property type="component" value="Unassembled WGS sequence"/>
</dbReference>
<evidence type="ECO:0000313" key="2">
    <source>
        <dbReference type="EMBL" id="SHH03381.1"/>
    </source>
</evidence>
<feature type="transmembrane region" description="Helical" evidence="1">
    <location>
        <begin position="52"/>
        <end position="72"/>
    </location>
</feature>
<dbReference type="RefSeq" id="WP_073126126.1">
    <property type="nucleotide sequence ID" value="NZ_BAABCH010000017.1"/>
</dbReference>
<proteinExistence type="predicted"/>